<keyword evidence="2" id="KW-1185">Reference proteome</keyword>
<dbReference type="EMBL" id="JACHIP010000006">
    <property type="protein sequence ID" value="MBB5059624.1"/>
    <property type="molecule type" value="Genomic_DNA"/>
</dbReference>
<name>A0A7W7ZHC1_9BACT</name>
<organism evidence="1 2">
    <name type="scientific">Granulicella aggregans</name>
    <dbReference type="NCBI Taxonomy" id="474949"/>
    <lineage>
        <taxon>Bacteria</taxon>
        <taxon>Pseudomonadati</taxon>
        <taxon>Acidobacteriota</taxon>
        <taxon>Terriglobia</taxon>
        <taxon>Terriglobales</taxon>
        <taxon>Acidobacteriaceae</taxon>
        <taxon>Granulicella</taxon>
    </lineage>
</organism>
<accession>A0A7W7ZHC1</accession>
<sequence>MPYLETDAIRRVAQDSAIVSVVETILGTQDLVMWGANIRRSTPNQASAWHVDLESLLWPTVTVGIGLEGCTQESATWCLPGTHRLRQAPPLTDAEVLSHGEPEQIAGFGDGYFYTFDARVWHRGDPTTSQERVMLFIHYQRASAPRIPMMEDYILQTFSTDAAPFFTLATQEGLSTGVAKIPWWYRWQRWTSRIRA</sequence>
<comment type="caution">
    <text evidence="1">The sequence shown here is derived from an EMBL/GenBank/DDBJ whole genome shotgun (WGS) entry which is preliminary data.</text>
</comment>
<dbReference type="GO" id="GO:0016706">
    <property type="term" value="F:2-oxoglutarate-dependent dioxygenase activity"/>
    <property type="evidence" value="ECO:0007669"/>
    <property type="project" value="UniProtKB-ARBA"/>
</dbReference>
<keyword evidence="1" id="KW-0560">Oxidoreductase</keyword>
<dbReference type="AlphaFoldDB" id="A0A7W7ZHC1"/>
<reference evidence="1 2" key="1">
    <citation type="submission" date="2020-08" db="EMBL/GenBank/DDBJ databases">
        <title>Genomic Encyclopedia of Type Strains, Phase IV (KMG-V): Genome sequencing to study the core and pangenomes of soil and plant-associated prokaryotes.</title>
        <authorList>
            <person name="Whitman W."/>
        </authorList>
    </citation>
    <scope>NUCLEOTIDE SEQUENCE [LARGE SCALE GENOMIC DNA]</scope>
    <source>
        <strain evidence="1 2">M8UP14</strain>
    </source>
</reference>
<dbReference type="Pfam" id="PF05721">
    <property type="entry name" value="PhyH"/>
    <property type="match status" value="1"/>
</dbReference>
<evidence type="ECO:0000313" key="1">
    <source>
        <dbReference type="EMBL" id="MBB5059624.1"/>
    </source>
</evidence>
<dbReference type="Gene3D" id="2.60.120.620">
    <property type="entry name" value="q2cbj1_9rhob like domain"/>
    <property type="match status" value="1"/>
</dbReference>
<dbReference type="SUPFAM" id="SSF51197">
    <property type="entry name" value="Clavaminate synthase-like"/>
    <property type="match status" value="1"/>
</dbReference>
<protein>
    <submittedName>
        <fullName evidence="1">Ectoine hydroxylase-related dioxygenase (Phytanoyl-CoA dioxygenase family)</fullName>
    </submittedName>
</protein>
<proteinExistence type="predicted"/>
<keyword evidence="1" id="KW-0223">Dioxygenase</keyword>
<gene>
    <name evidence="1" type="ORF">HDF16_004350</name>
</gene>
<dbReference type="RefSeq" id="WP_184221295.1">
    <property type="nucleotide sequence ID" value="NZ_JACHIP010000006.1"/>
</dbReference>
<evidence type="ECO:0000313" key="2">
    <source>
        <dbReference type="Proteomes" id="UP000540989"/>
    </source>
</evidence>
<dbReference type="InterPro" id="IPR008775">
    <property type="entry name" value="Phytyl_CoA_dOase-like"/>
</dbReference>
<dbReference type="Proteomes" id="UP000540989">
    <property type="component" value="Unassembled WGS sequence"/>
</dbReference>